<evidence type="ECO:0000256" key="1">
    <source>
        <dbReference type="ARBA" id="ARBA00005046"/>
    </source>
</evidence>
<dbReference type="InterPro" id="IPR003448">
    <property type="entry name" value="Mopterin_biosynth_MoaE"/>
</dbReference>
<dbReference type="Pfam" id="PF02391">
    <property type="entry name" value="MoaE"/>
    <property type="match status" value="1"/>
</dbReference>
<comment type="subunit">
    <text evidence="5">Heterotetramer of 2 MoaD subunits and 2 MoaE subunits. Also stable as homodimer. The enzyme changes between these two forms during catalysis.</text>
</comment>
<proteinExistence type="inferred from homology"/>
<evidence type="ECO:0000256" key="2">
    <source>
        <dbReference type="ARBA" id="ARBA00005426"/>
    </source>
</evidence>
<evidence type="ECO:0000256" key="10">
    <source>
        <dbReference type="ARBA" id="ARBA00049878"/>
    </source>
</evidence>
<evidence type="ECO:0000256" key="3">
    <source>
        <dbReference type="ARBA" id="ARBA00011950"/>
    </source>
</evidence>
<comment type="similarity">
    <text evidence="2">Belongs to the MoaE family.</text>
</comment>
<evidence type="ECO:0000313" key="11">
    <source>
        <dbReference type="EMBL" id="SJM72832.1"/>
    </source>
</evidence>
<gene>
    <name evidence="11" type="ORF">A1232T_02031</name>
</gene>
<dbReference type="STRING" id="1945521.A1232T_02031"/>
<comment type="catalytic activity">
    <reaction evidence="10">
        <text>2 [molybdopterin-synthase sulfur-carrier protein]-C-terminal-Gly-aminoethanethioate + cyclic pyranopterin phosphate + H2O = molybdopterin + 2 [molybdopterin-synthase sulfur-carrier protein]-C-terminal Gly-Gly + 2 H(+)</text>
        <dbReference type="Rhea" id="RHEA:26333"/>
        <dbReference type="Rhea" id="RHEA-COMP:12202"/>
        <dbReference type="Rhea" id="RHEA-COMP:19907"/>
        <dbReference type="ChEBI" id="CHEBI:15377"/>
        <dbReference type="ChEBI" id="CHEBI:15378"/>
        <dbReference type="ChEBI" id="CHEBI:58698"/>
        <dbReference type="ChEBI" id="CHEBI:59648"/>
        <dbReference type="ChEBI" id="CHEBI:90778"/>
        <dbReference type="ChEBI" id="CHEBI:232372"/>
        <dbReference type="EC" id="2.8.1.12"/>
    </reaction>
</comment>
<dbReference type="SUPFAM" id="SSF54690">
    <property type="entry name" value="Molybdopterin synthase subunit MoaE"/>
    <property type="match status" value="1"/>
</dbReference>
<evidence type="ECO:0000256" key="7">
    <source>
        <dbReference type="ARBA" id="ARBA00030407"/>
    </source>
</evidence>
<evidence type="ECO:0000256" key="4">
    <source>
        <dbReference type="ARBA" id="ARBA00013858"/>
    </source>
</evidence>
<dbReference type="Gene3D" id="3.90.1170.40">
    <property type="entry name" value="Molybdopterin biosynthesis MoaE subunit"/>
    <property type="match status" value="1"/>
</dbReference>
<dbReference type="RefSeq" id="WP_077451690.1">
    <property type="nucleotide sequence ID" value="NZ_FUGE01000208.1"/>
</dbReference>
<name>A0A1R4GYE5_9GAMM</name>
<accession>A0A1R4GYE5</accession>
<sequence length="175" mass="20141">MPTFTFQPDFARDASPQPDLHPNAMPYDLDMAYQHIKELGFALIEQSIEPAVIQNLVGKHGDKAFSTHSLSIKPESCPPNEIAYYYGYPTFVTHQGWGVIAEAKRRYAIEDVVAVHRVGFLDVEDIRLWVGVTAESKEVADEASQWIRETLEKQLCLWRYDFDKQDVPEWLQVNR</sequence>
<dbReference type="OrthoDB" id="9803224at2"/>
<dbReference type="GO" id="GO:0030366">
    <property type="term" value="F:molybdopterin synthase activity"/>
    <property type="evidence" value="ECO:0007669"/>
    <property type="project" value="UniProtKB-EC"/>
</dbReference>
<protein>
    <recommendedName>
        <fullName evidence="4">Molybdopterin synthase catalytic subunit</fullName>
        <ecNumber evidence="3">2.8.1.12</ecNumber>
    </recommendedName>
    <alternativeName>
        <fullName evidence="8">MPT synthase subunit 2</fullName>
    </alternativeName>
    <alternativeName>
        <fullName evidence="6">Molybdenum cofactor biosynthesis protein E</fullName>
    </alternativeName>
    <alternativeName>
        <fullName evidence="7">Molybdopterin-converting factor large subunit</fullName>
    </alternativeName>
    <alternativeName>
        <fullName evidence="9">Molybdopterin-converting factor subunit 2</fullName>
    </alternativeName>
</protein>
<keyword evidence="12" id="KW-1185">Reference proteome</keyword>
<dbReference type="AlphaFoldDB" id="A0A1R4GYE5"/>
<dbReference type="UniPathway" id="UPA00344"/>
<evidence type="ECO:0000313" key="12">
    <source>
        <dbReference type="Proteomes" id="UP000188357"/>
    </source>
</evidence>
<evidence type="ECO:0000256" key="9">
    <source>
        <dbReference type="ARBA" id="ARBA00032474"/>
    </source>
</evidence>
<dbReference type="EC" id="2.8.1.12" evidence="3"/>
<organism evidence="11 12">
    <name type="scientific">Psychrobacter piechaudii</name>
    <dbReference type="NCBI Taxonomy" id="1945521"/>
    <lineage>
        <taxon>Bacteria</taxon>
        <taxon>Pseudomonadati</taxon>
        <taxon>Pseudomonadota</taxon>
        <taxon>Gammaproteobacteria</taxon>
        <taxon>Moraxellales</taxon>
        <taxon>Moraxellaceae</taxon>
        <taxon>Psychrobacter</taxon>
    </lineage>
</organism>
<dbReference type="EMBL" id="FUGE01000208">
    <property type="protein sequence ID" value="SJM72832.1"/>
    <property type="molecule type" value="Genomic_DNA"/>
</dbReference>
<dbReference type="Proteomes" id="UP000188357">
    <property type="component" value="Unassembled WGS sequence"/>
</dbReference>
<dbReference type="GO" id="GO:0006777">
    <property type="term" value="P:Mo-molybdopterin cofactor biosynthetic process"/>
    <property type="evidence" value="ECO:0007669"/>
    <property type="project" value="InterPro"/>
</dbReference>
<reference evidence="11 12" key="1">
    <citation type="submission" date="2017-02" db="EMBL/GenBank/DDBJ databases">
        <authorList>
            <person name="Peterson S.W."/>
        </authorList>
    </citation>
    <scope>NUCLEOTIDE SEQUENCE [LARGE SCALE GENOMIC DNA]</scope>
    <source>
        <strain evidence="11">Psychrobacter_piechaudii</strain>
    </source>
</reference>
<evidence type="ECO:0000256" key="6">
    <source>
        <dbReference type="ARBA" id="ARBA00029745"/>
    </source>
</evidence>
<evidence type="ECO:0000256" key="8">
    <source>
        <dbReference type="ARBA" id="ARBA00030781"/>
    </source>
</evidence>
<comment type="pathway">
    <text evidence="1">Cofactor biosynthesis; molybdopterin biosynthesis.</text>
</comment>
<dbReference type="InterPro" id="IPR036563">
    <property type="entry name" value="MoaE_sf"/>
</dbReference>
<evidence type="ECO:0000256" key="5">
    <source>
        <dbReference type="ARBA" id="ARBA00026066"/>
    </source>
</evidence>